<sequence>MNSDSQTATFTTSNGSAKDVDMMKQEFKAGSSVLWARKAGVYDAVALPYSDDNFSAVALLPAQGVEGFEPIRGLILRMPRFKVTSRLSLVPTLAALGVRAAFSSGADFSRMSTARLQISEVVHQAVVDVDEQGTVAAAATAVVMVMSVGVPPPPPPELVFDRPFAFIIRHNPTGLPVFIGAVNDPSTT</sequence>
<dbReference type="PANTHER" id="PTHR11461:SF211">
    <property type="entry name" value="GH10112P-RELATED"/>
    <property type="match status" value="1"/>
</dbReference>
<proteinExistence type="inferred from homology"/>
<dbReference type="OrthoDB" id="1063785at2759"/>
<evidence type="ECO:0000313" key="4">
    <source>
        <dbReference type="EMBL" id="KXZ55634.1"/>
    </source>
</evidence>
<dbReference type="Proteomes" id="UP000075714">
    <property type="component" value="Unassembled WGS sequence"/>
</dbReference>
<dbReference type="SUPFAM" id="SSF56574">
    <property type="entry name" value="Serpins"/>
    <property type="match status" value="1"/>
</dbReference>
<organism evidence="4 5">
    <name type="scientific">Gonium pectorale</name>
    <name type="common">Green alga</name>
    <dbReference type="NCBI Taxonomy" id="33097"/>
    <lineage>
        <taxon>Eukaryota</taxon>
        <taxon>Viridiplantae</taxon>
        <taxon>Chlorophyta</taxon>
        <taxon>core chlorophytes</taxon>
        <taxon>Chlorophyceae</taxon>
        <taxon>CS clade</taxon>
        <taxon>Chlamydomonadales</taxon>
        <taxon>Volvocaceae</taxon>
        <taxon>Gonium</taxon>
    </lineage>
</organism>
<name>A0A150H0S0_GONPE</name>
<evidence type="ECO:0000313" key="5">
    <source>
        <dbReference type="Proteomes" id="UP000075714"/>
    </source>
</evidence>
<dbReference type="InterPro" id="IPR036186">
    <property type="entry name" value="Serpin_sf"/>
</dbReference>
<gene>
    <name evidence="4" type="ORF">GPECTOR_2g1184</name>
</gene>
<protein>
    <recommendedName>
        <fullName evidence="3">Serpin domain-containing protein</fullName>
    </recommendedName>
</protein>
<dbReference type="GO" id="GO:0004867">
    <property type="term" value="F:serine-type endopeptidase inhibitor activity"/>
    <property type="evidence" value="ECO:0007669"/>
    <property type="project" value="InterPro"/>
</dbReference>
<dbReference type="Gene3D" id="2.30.39.10">
    <property type="entry name" value="Alpha-1-antitrypsin, domain 1"/>
    <property type="match status" value="2"/>
</dbReference>
<dbReference type="Pfam" id="PF00079">
    <property type="entry name" value="Serpin"/>
    <property type="match status" value="1"/>
</dbReference>
<dbReference type="Gene3D" id="3.30.497.10">
    <property type="entry name" value="Antithrombin, subunit I, domain 2"/>
    <property type="match status" value="1"/>
</dbReference>
<accession>A0A150H0S0</accession>
<dbReference type="PANTHER" id="PTHR11461">
    <property type="entry name" value="SERINE PROTEASE INHIBITOR, SERPIN"/>
    <property type="match status" value="1"/>
</dbReference>
<dbReference type="InterPro" id="IPR042178">
    <property type="entry name" value="Serpin_sf_1"/>
</dbReference>
<evidence type="ECO:0000259" key="3">
    <source>
        <dbReference type="SMART" id="SM00093"/>
    </source>
</evidence>
<dbReference type="AlphaFoldDB" id="A0A150H0S0"/>
<comment type="similarity">
    <text evidence="1 2">Belongs to the serpin family.</text>
</comment>
<comment type="caution">
    <text evidence="4">The sequence shown here is derived from an EMBL/GenBank/DDBJ whole genome shotgun (WGS) entry which is preliminary data.</text>
</comment>
<dbReference type="InterPro" id="IPR042185">
    <property type="entry name" value="Serpin_sf_2"/>
</dbReference>
<keyword evidence="5" id="KW-1185">Reference proteome</keyword>
<dbReference type="STRING" id="33097.A0A150H0S0"/>
<dbReference type="InterPro" id="IPR000215">
    <property type="entry name" value="Serpin_fam"/>
</dbReference>
<reference evidence="5" key="1">
    <citation type="journal article" date="2016" name="Nat. Commun.">
        <title>The Gonium pectorale genome demonstrates co-option of cell cycle regulation during the evolution of multicellularity.</title>
        <authorList>
            <person name="Hanschen E.R."/>
            <person name="Marriage T.N."/>
            <person name="Ferris P.J."/>
            <person name="Hamaji T."/>
            <person name="Toyoda A."/>
            <person name="Fujiyama A."/>
            <person name="Neme R."/>
            <person name="Noguchi H."/>
            <person name="Minakuchi Y."/>
            <person name="Suzuki M."/>
            <person name="Kawai-Toyooka H."/>
            <person name="Smith D.R."/>
            <person name="Sparks H."/>
            <person name="Anderson J."/>
            <person name="Bakaric R."/>
            <person name="Luria V."/>
            <person name="Karger A."/>
            <person name="Kirschner M.W."/>
            <person name="Durand P.M."/>
            <person name="Michod R.E."/>
            <person name="Nozaki H."/>
            <person name="Olson B.J."/>
        </authorList>
    </citation>
    <scope>NUCLEOTIDE SEQUENCE [LARGE SCALE GENOMIC DNA]</scope>
    <source>
        <strain evidence="5">NIES-2863</strain>
    </source>
</reference>
<dbReference type="InterPro" id="IPR023796">
    <property type="entry name" value="Serpin_dom"/>
</dbReference>
<dbReference type="EMBL" id="LSYV01000003">
    <property type="protein sequence ID" value="KXZ55634.1"/>
    <property type="molecule type" value="Genomic_DNA"/>
</dbReference>
<feature type="domain" description="Serpin" evidence="3">
    <location>
        <begin position="1"/>
        <end position="185"/>
    </location>
</feature>
<dbReference type="GO" id="GO:0005615">
    <property type="term" value="C:extracellular space"/>
    <property type="evidence" value="ECO:0007669"/>
    <property type="project" value="InterPro"/>
</dbReference>
<evidence type="ECO:0000256" key="1">
    <source>
        <dbReference type="ARBA" id="ARBA00009500"/>
    </source>
</evidence>
<dbReference type="SMART" id="SM00093">
    <property type="entry name" value="SERPIN"/>
    <property type="match status" value="1"/>
</dbReference>
<evidence type="ECO:0000256" key="2">
    <source>
        <dbReference type="RuleBase" id="RU000411"/>
    </source>
</evidence>